<keyword evidence="1" id="KW-0472">Membrane</keyword>
<protein>
    <submittedName>
        <fullName evidence="2">Uncharacterized protein</fullName>
    </submittedName>
</protein>
<accession>A0A4R8W2I7</accession>
<dbReference type="Proteomes" id="UP000297643">
    <property type="component" value="Unassembled WGS sequence"/>
</dbReference>
<gene>
    <name evidence="2" type="ORF">E3O32_15080</name>
</gene>
<sequence length="116" mass="12291">MSPDGLGTLLAAYGGILVMTVFLPFVASFLLDGVVQVLRSNGLKLFLAALAMTVLVALGGYLLWQYGSTNPPLPSTTLVSMGTLAQMLLTFSTLLAAVAFVIRTTKLLWKTRRAAA</sequence>
<keyword evidence="1" id="KW-0812">Transmembrane</keyword>
<dbReference type="AlphaFoldDB" id="A0A4R8W2I7"/>
<evidence type="ECO:0000313" key="2">
    <source>
        <dbReference type="EMBL" id="TFC00479.1"/>
    </source>
</evidence>
<reference evidence="2 3" key="1">
    <citation type="submission" date="2019-03" db="EMBL/GenBank/DDBJ databases">
        <title>Genomics of glacier-inhabiting Cryobacterium strains.</title>
        <authorList>
            <person name="Liu Q."/>
            <person name="Xin Y.-H."/>
        </authorList>
    </citation>
    <scope>NUCLEOTIDE SEQUENCE [LARGE SCALE GENOMIC DNA]</scope>
    <source>
        <strain evidence="2 3">RHLT2-21</strain>
    </source>
</reference>
<proteinExistence type="predicted"/>
<comment type="caution">
    <text evidence="2">The sequence shown here is derived from an EMBL/GenBank/DDBJ whole genome shotgun (WGS) entry which is preliminary data.</text>
</comment>
<feature type="transmembrane region" description="Helical" evidence="1">
    <location>
        <begin position="6"/>
        <end position="31"/>
    </location>
</feature>
<name>A0A4R8W2I7_9MICO</name>
<evidence type="ECO:0000256" key="1">
    <source>
        <dbReference type="SAM" id="Phobius"/>
    </source>
</evidence>
<feature type="transmembrane region" description="Helical" evidence="1">
    <location>
        <begin position="43"/>
        <end position="64"/>
    </location>
</feature>
<dbReference type="EMBL" id="SOFM01000046">
    <property type="protein sequence ID" value="TFC00479.1"/>
    <property type="molecule type" value="Genomic_DNA"/>
</dbReference>
<organism evidence="2 3">
    <name type="scientific">Cryobacterium mannosilyticum</name>
    <dbReference type="NCBI Taxonomy" id="1259190"/>
    <lineage>
        <taxon>Bacteria</taxon>
        <taxon>Bacillati</taxon>
        <taxon>Actinomycetota</taxon>
        <taxon>Actinomycetes</taxon>
        <taxon>Micrococcales</taxon>
        <taxon>Microbacteriaceae</taxon>
        <taxon>Cryobacterium</taxon>
    </lineage>
</organism>
<keyword evidence="3" id="KW-1185">Reference proteome</keyword>
<keyword evidence="1" id="KW-1133">Transmembrane helix</keyword>
<evidence type="ECO:0000313" key="3">
    <source>
        <dbReference type="Proteomes" id="UP000297643"/>
    </source>
</evidence>
<dbReference type="RefSeq" id="WP_134510656.1">
    <property type="nucleotide sequence ID" value="NZ_SOFM01000046.1"/>
</dbReference>
<feature type="transmembrane region" description="Helical" evidence="1">
    <location>
        <begin position="84"/>
        <end position="102"/>
    </location>
</feature>